<dbReference type="GO" id="GO:0005576">
    <property type="term" value="C:extracellular region"/>
    <property type="evidence" value="ECO:0007669"/>
    <property type="project" value="TreeGrafter"/>
</dbReference>
<accession>A0A7Z0CLY4</accession>
<dbReference type="Proteomes" id="UP000562045">
    <property type="component" value="Unassembled WGS sequence"/>
</dbReference>
<dbReference type="InterPro" id="IPR003399">
    <property type="entry name" value="Mce/MlaD"/>
</dbReference>
<evidence type="ECO:0000256" key="2">
    <source>
        <dbReference type="SAM" id="SignalP"/>
    </source>
</evidence>
<feature type="signal peptide" evidence="2">
    <location>
        <begin position="1"/>
        <end position="21"/>
    </location>
</feature>
<protein>
    <submittedName>
        <fullName evidence="4">Phospholipid/cholesterol/gamma-HCH transport system substrate-binding protein</fullName>
    </submittedName>
</protein>
<dbReference type="AlphaFoldDB" id="A0A7Z0CLY4"/>
<organism evidence="4 5">
    <name type="scientific">Nocardioides aromaticivorans</name>
    <dbReference type="NCBI Taxonomy" id="200618"/>
    <lineage>
        <taxon>Bacteria</taxon>
        <taxon>Bacillati</taxon>
        <taxon>Actinomycetota</taxon>
        <taxon>Actinomycetes</taxon>
        <taxon>Propionibacteriales</taxon>
        <taxon>Nocardioidaceae</taxon>
        <taxon>Nocardioides</taxon>
    </lineage>
</organism>
<evidence type="ECO:0000256" key="1">
    <source>
        <dbReference type="SAM" id="MobiDB-lite"/>
    </source>
</evidence>
<dbReference type="PANTHER" id="PTHR33371:SF16">
    <property type="entry name" value="MCE-FAMILY PROTEIN MCE3F"/>
    <property type="match status" value="1"/>
</dbReference>
<comment type="caution">
    <text evidence="4">The sequence shown here is derived from an EMBL/GenBank/DDBJ whole genome shotgun (WGS) entry which is preliminary data.</text>
</comment>
<reference evidence="4 5" key="1">
    <citation type="submission" date="2020-07" db="EMBL/GenBank/DDBJ databases">
        <title>Sequencing the genomes of 1000 actinobacteria strains.</title>
        <authorList>
            <person name="Klenk H.-P."/>
        </authorList>
    </citation>
    <scope>NUCLEOTIDE SEQUENCE [LARGE SCALE GENOMIC DNA]</scope>
    <source>
        <strain evidence="4 5">DSM 15131</strain>
    </source>
</reference>
<dbReference type="RefSeq" id="WP_179650068.1">
    <property type="nucleotide sequence ID" value="NZ_JACBZM010000001.1"/>
</dbReference>
<feature type="chain" id="PRO_5030547846" evidence="2">
    <location>
        <begin position="22"/>
        <end position="411"/>
    </location>
</feature>
<proteinExistence type="predicted"/>
<name>A0A7Z0CLY4_9ACTN</name>
<feature type="region of interest" description="Disordered" evidence="1">
    <location>
        <begin position="377"/>
        <end position="411"/>
    </location>
</feature>
<dbReference type="Pfam" id="PF02470">
    <property type="entry name" value="MlaD"/>
    <property type="match status" value="1"/>
</dbReference>
<dbReference type="InterPro" id="IPR052336">
    <property type="entry name" value="MlaD_Phospholipid_Transporter"/>
</dbReference>
<feature type="domain" description="Mce/MlaD" evidence="3">
    <location>
        <begin position="29"/>
        <end position="102"/>
    </location>
</feature>
<gene>
    <name evidence="4" type="ORF">BJ993_003326</name>
</gene>
<dbReference type="PANTHER" id="PTHR33371">
    <property type="entry name" value="INTERMEMBRANE PHOSPHOLIPID TRANSPORT SYSTEM BINDING PROTEIN MLAD-RELATED"/>
    <property type="match status" value="1"/>
</dbReference>
<keyword evidence="2" id="KW-0732">Signal</keyword>
<evidence type="ECO:0000313" key="5">
    <source>
        <dbReference type="Proteomes" id="UP000562045"/>
    </source>
</evidence>
<dbReference type="EMBL" id="JACBZM010000001">
    <property type="protein sequence ID" value="NYI46246.1"/>
    <property type="molecule type" value="Genomic_DNA"/>
</dbReference>
<sequence>MNRGSIVVGLLSVALVGGAAAAVERTGDYEVRAVLPNAGNLFVGSSVMYDGYEAGSVKDIEVKDGKALVTLTLDDEFVPLHDGATVEVVWKAALGERLVRVVDGAEKNAELPEGAMLAGVQREPVELDAVLSALDAPTRKHLSSLVSRLQETLQGRESDANASLKAAGPALEQLGAVLREVGTDGEAIKQIVTQFNETMEILASRGDSLEQVVTSLASATDTIAAQERSVGSTLHKLPPVLDKANATLARVPGTVDKTLPLLEDLAPATGSLESVSRDLRPLLQDLRPTVGDLRPTLDRLSQLLGITPGLLDGSTAAAPDADDAMTGLTPVLDFLRPYTPEITGWATNWGSAGGNRDNQGHYVRFLIQAGLESVIPSPTGKPGPGITQNLTPDPGSPVGQPWTDAYGSEMR</sequence>
<evidence type="ECO:0000259" key="3">
    <source>
        <dbReference type="Pfam" id="PF02470"/>
    </source>
</evidence>
<evidence type="ECO:0000313" key="4">
    <source>
        <dbReference type="EMBL" id="NYI46246.1"/>
    </source>
</evidence>